<dbReference type="Pfam" id="PF02990">
    <property type="entry name" value="EMP70"/>
    <property type="match status" value="2"/>
</dbReference>
<accession>A0A507BX04</accession>
<name>A0A507BX04_9FUNG</name>
<evidence type="ECO:0000256" key="2">
    <source>
        <dbReference type="ARBA" id="ARBA00005227"/>
    </source>
</evidence>
<comment type="caution">
    <text evidence="7">Lacks conserved residue(s) required for the propagation of feature annotation.</text>
</comment>
<evidence type="ECO:0000256" key="5">
    <source>
        <dbReference type="ARBA" id="ARBA00022989"/>
    </source>
</evidence>
<sequence>MALPSTVLAPVTKGEICTTRLTPAQVNLFRYAVVNSYYYQIYIDDLPMWDFVGEASKTTPGELSLYTHKDIEIFYNEDRIIEVSLKSSELVRLFHDYNVGELEVSFTYSVTWTPTTKLFENRFNKYLDSTFFEHKIHWFSITNSFIMVIFLTGMVAVILLRSLRRDYARYDKEDIGMDLDRDIGDDYGWKQVHGDVFRPPPNLAAFSAFVGTGCQLICMTLLVIVYTIVGDLYAERATMLTASIFIYALTSMISGYYAGSFYAQYGGKNWIGTMLFTSMLWPGAVSATALAVNLVAWPYGSSKAIPFMTMDPSSVAIGLIPRPIPDKAWYAEPSVIIALAGLLPFGSIFIEMYYVFSSFFAYKIYYVYSFVLALDFIHRIR</sequence>
<evidence type="ECO:0000256" key="1">
    <source>
        <dbReference type="ARBA" id="ARBA00004141"/>
    </source>
</evidence>
<evidence type="ECO:0000256" key="4">
    <source>
        <dbReference type="ARBA" id="ARBA00022729"/>
    </source>
</evidence>
<feature type="transmembrane region" description="Helical" evidence="7">
    <location>
        <begin position="335"/>
        <end position="354"/>
    </location>
</feature>
<feature type="transmembrane region" description="Helical" evidence="7">
    <location>
        <begin position="360"/>
        <end position="377"/>
    </location>
</feature>
<evidence type="ECO:0000256" key="7">
    <source>
        <dbReference type="RuleBase" id="RU363079"/>
    </source>
</evidence>
<evidence type="ECO:0000313" key="8">
    <source>
        <dbReference type="EMBL" id="TPX31399.1"/>
    </source>
</evidence>
<keyword evidence="3 7" id="KW-0812">Transmembrane</keyword>
<comment type="subcellular location">
    <subcellularLocation>
        <location evidence="1">Membrane</location>
        <topology evidence="1">Multi-pass membrane protein</topology>
    </subcellularLocation>
</comment>
<dbReference type="Proteomes" id="UP000319731">
    <property type="component" value="Unassembled WGS sequence"/>
</dbReference>
<comment type="similarity">
    <text evidence="2 7">Belongs to the nonaspanin (TM9SF) (TC 9.A.2) family.</text>
</comment>
<dbReference type="PANTHER" id="PTHR10766">
    <property type="entry name" value="TRANSMEMBRANE 9 SUPERFAMILY PROTEIN"/>
    <property type="match status" value="1"/>
</dbReference>
<dbReference type="GO" id="GO:0072657">
    <property type="term" value="P:protein localization to membrane"/>
    <property type="evidence" value="ECO:0007669"/>
    <property type="project" value="TreeGrafter"/>
</dbReference>
<feature type="transmembrane region" description="Helical" evidence="7">
    <location>
        <begin position="203"/>
        <end position="228"/>
    </location>
</feature>
<organism evidence="8 9">
    <name type="scientific">Synchytrium microbalum</name>
    <dbReference type="NCBI Taxonomy" id="1806994"/>
    <lineage>
        <taxon>Eukaryota</taxon>
        <taxon>Fungi</taxon>
        <taxon>Fungi incertae sedis</taxon>
        <taxon>Chytridiomycota</taxon>
        <taxon>Chytridiomycota incertae sedis</taxon>
        <taxon>Chytridiomycetes</taxon>
        <taxon>Synchytriales</taxon>
        <taxon>Synchytriaceae</taxon>
        <taxon>Synchytrium</taxon>
    </lineage>
</organism>
<comment type="caution">
    <text evidence="8">The sequence shown here is derived from an EMBL/GenBank/DDBJ whole genome shotgun (WGS) entry which is preliminary data.</text>
</comment>
<keyword evidence="5 7" id="KW-1133">Transmembrane helix</keyword>
<dbReference type="GO" id="GO:0016020">
    <property type="term" value="C:membrane"/>
    <property type="evidence" value="ECO:0007669"/>
    <property type="project" value="UniProtKB-SubCell"/>
</dbReference>
<dbReference type="AlphaFoldDB" id="A0A507BX04"/>
<reference evidence="8 9" key="1">
    <citation type="journal article" date="2019" name="Sci. Rep.">
        <title>Comparative genomics of chytrid fungi reveal insights into the obligate biotrophic and pathogenic lifestyle of Synchytrium endobioticum.</title>
        <authorList>
            <person name="van de Vossenberg B.T.L.H."/>
            <person name="Warris S."/>
            <person name="Nguyen H.D.T."/>
            <person name="van Gent-Pelzer M.P.E."/>
            <person name="Joly D.L."/>
            <person name="van de Geest H.C."/>
            <person name="Bonants P.J.M."/>
            <person name="Smith D.S."/>
            <person name="Levesque C.A."/>
            <person name="van der Lee T.A.J."/>
        </authorList>
    </citation>
    <scope>NUCLEOTIDE SEQUENCE [LARGE SCALE GENOMIC DNA]</scope>
    <source>
        <strain evidence="8 9">JEL517</strain>
    </source>
</reference>
<feature type="transmembrane region" description="Helical" evidence="7">
    <location>
        <begin position="138"/>
        <end position="160"/>
    </location>
</feature>
<dbReference type="STRING" id="1806994.A0A507BX04"/>
<dbReference type="EMBL" id="QEAO01000045">
    <property type="protein sequence ID" value="TPX31399.1"/>
    <property type="molecule type" value="Genomic_DNA"/>
</dbReference>
<dbReference type="RefSeq" id="XP_031022835.1">
    <property type="nucleotide sequence ID" value="XM_031171173.1"/>
</dbReference>
<dbReference type="OrthoDB" id="1666796at2759"/>
<evidence type="ECO:0000256" key="6">
    <source>
        <dbReference type="ARBA" id="ARBA00023136"/>
    </source>
</evidence>
<proteinExistence type="inferred from homology"/>
<keyword evidence="4" id="KW-0732">Signal</keyword>
<feature type="transmembrane region" description="Helical" evidence="7">
    <location>
        <begin position="240"/>
        <end position="259"/>
    </location>
</feature>
<feature type="transmembrane region" description="Helical" evidence="7">
    <location>
        <begin position="279"/>
        <end position="300"/>
    </location>
</feature>
<protein>
    <recommendedName>
        <fullName evidence="7">Transmembrane 9 superfamily member</fullName>
    </recommendedName>
</protein>
<keyword evidence="6 7" id="KW-0472">Membrane</keyword>
<dbReference type="PANTHER" id="PTHR10766:SF41">
    <property type="entry name" value="TRANSMEMBRANE 9 SUPERFAMILY MEMBER 3"/>
    <property type="match status" value="1"/>
</dbReference>
<dbReference type="InterPro" id="IPR004240">
    <property type="entry name" value="EMP70"/>
</dbReference>
<dbReference type="GeneID" id="42006470"/>
<keyword evidence="9" id="KW-1185">Reference proteome</keyword>
<evidence type="ECO:0000313" key="9">
    <source>
        <dbReference type="Proteomes" id="UP000319731"/>
    </source>
</evidence>
<evidence type="ECO:0000256" key="3">
    <source>
        <dbReference type="ARBA" id="ARBA00022692"/>
    </source>
</evidence>
<gene>
    <name evidence="8" type="ORF">SmJEL517_g05247</name>
</gene>